<proteinExistence type="predicted"/>
<feature type="transmembrane region" description="Helical" evidence="2">
    <location>
        <begin position="231"/>
        <end position="254"/>
    </location>
</feature>
<keyword evidence="2" id="KW-1133">Transmembrane helix</keyword>
<dbReference type="OrthoDB" id="195231at2759"/>
<evidence type="ECO:0000256" key="1">
    <source>
        <dbReference type="SAM" id="MobiDB-lite"/>
    </source>
</evidence>
<feature type="chain" id="PRO_5040301868" evidence="3">
    <location>
        <begin position="20"/>
        <end position="355"/>
    </location>
</feature>
<feature type="signal peptide" evidence="3">
    <location>
        <begin position="1"/>
        <end position="19"/>
    </location>
</feature>
<reference evidence="4" key="1">
    <citation type="submission" date="2020-11" db="EMBL/GenBank/DDBJ databases">
        <authorList>
            <consortium name="DOE Joint Genome Institute"/>
            <person name="Ahrendt S."/>
            <person name="Riley R."/>
            <person name="Andreopoulos W."/>
            <person name="Labutti K."/>
            <person name="Pangilinan J."/>
            <person name="Ruiz-Duenas F.J."/>
            <person name="Barrasa J.M."/>
            <person name="Sanchez-Garcia M."/>
            <person name="Camarero S."/>
            <person name="Miyauchi S."/>
            <person name="Serrano A."/>
            <person name="Linde D."/>
            <person name="Babiker R."/>
            <person name="Drula E."/>
            <person name="Ayuso-Fernandez I."/>
            <person name="Pacheco R."/>
            <person name="Padilla G."/>
            <person name="Ferreira P."/>
            <person name="Barriuso J."/>
            <person name="Kellner H."/>
            <person name="Castanera R."/>
            <person name="Alfaro M."/>
            <person name="Ramirez L."/>
            <person name="Pisabarro A.G."/>
            <person name="Kuo A."/>
            <person name="Tritt A."/>
            <person name="Lipzen A."/>
            <person name="He G."/>
            <person name="Yan M."/>
            <person name="Ng V."/>
            <person name="Cullen D."/>
            <person name="Martin F."/>
            <person name="Rosso M.-N."/>
            <person name="Henrissat B."/>
            <person name="Hibbett D."/>
            <person name="Martinez A.T."/>
            <person name="Grigoriev I.V."/>
        </authorList>
    </citation>
    <scope>NUCLEOTIDE SEQUENCE</scope>
    <source>
        <strain evidence="4">MF-IS2</strain>
    </source>
</reference>
<feature type="region of interest" description="Disordered" evidence="1">
    <location>
        <begin position="333"/>
        <end position="355"/>
    </location>
</feature>
<evidence type="ECO:0000313" key="5">
    <source>
        <dbReference type="Proteomes" id="UP000807342"/>
    </source>
</evidence>
<keyword evidence="2" id="KW-0812">Transmembrane</keyword>
<gene>
    <name evidence="4" type="ORF">P691DRAFT_804873</name>
</gene>
<accession>A0A9P5XK51</accession>
<organism evidence="4 5">
    <name type="scientific">Macrolepiota fuliginosa MF-IS2</name>
    <dbReference type="NCBI Taxonomy" id="1400762"/>
    <lineage>
        <taxon>Eukaryota</taxon>
        <taxon>Fungi</taxon>
        <taxon>Dikarya</taxon>
        <taxon>Basidiomycota</taxon>
        <taxon>Agaricomycotina</taxon>
        <taxon>Agaricomycetes</taxon>
        <taxon>Agaricomycetidae</taxon>
        <taxon>Agaricales</taxon>
        <taxon>Agaricineae</taxon>
        <taxon>Agaricaceae</taxon>
        <taxon>Macrolepiota</taxon>
    </lineage>
</organism>
<keyword evidence="2" id="KW-0472">Membrane</keyword>
<keyword evidence="3" id="KW-0732">Signal</keyword>
<comment type="caution">
    <text evidence="4">The sequence shown here is derived from an EMBL/GenBank/DDBJ whole genome shotgun (WGS) entry which is preliminary data.</text>
</comment>
<evidence type="ECO:0000256" key="3">
    <source>
        <dbReference type="SAM" id="SignalP"/>
    </source>
</evidence>
<dbReference type="Proteomes" id="UP000807342">
    <property type="component" value="Unassembled WGS sequence"/>
</dbReference>
<evidence type="ECO:0000256" key="2">
    <source>
        <dbReference type="SAM" id="Phobius"/>
    </source>
</evidence>
<name>A0A9P5XK51_9AGAR</name>
<keyword evidence="5" id="KW-1185">Reference proteome</keyword>
<evidence type="ECO:0000313" key="4">
    <source>
        <dbReference type="EMBL" id="KAF9452353.1"/>
    </source>
</evidence>
<sequence>MHPLPLTLLLLSSLAAVNAGSTARGGQCNQGNNRLQTGTYQFWSECTATNFCSDAGVCEAKTCRKDDFPFGYAQDSHEIPDKCPRGEFCPDEGSGCQALIEVGNPCQMDRDDQCQAPPNFRELTDDTGRGRNFNGSVCLNNVCMWANATLQNNCTVENTAYIAYEVGGEFINIVSRDNCALGLYCDSSQRVCLNEKALNEACTADKECQSWNCLETGVCGKPSAEPHHFGIYVYILVALGIFGGMFGTLISLFFMHRKQRDADREKRLQYWKEQNAFHQNLKNMRETARMSILSLQDRSARSTMYSRNDDTQPIMQSVGTKSSGLRNYMVRDDGSDYDDGVMMQPTKRTQDGNRF</sequence>
<protein>
    <submittedName>
        <fullName evidence="4">Uncharacterized protein</fullName>
    </submittedName>
</protein>
<dbReference type="EMBL" id="MU151072">
    <property type="protein sequence ID" value="KAF9452353.1"/>
    <property type="molecule type" value="Genomic_DNA"/>
</dbReference>
<dbReference type="AlphaFoldDB" id="A0A9P5XK51"/>